<dbReference type="RefSeq" id="WP_042579352.1">
    <property type="nucleotide sequence ID" value="NZ_JXQQ01000028.1"/>
</dbReference>
<protein>
    <submittedName>
        <fullName evidence="1">Uncharacterized protein</fullName>
    </submittedName>
</protein>
<accession>A0A0D0MII4</accession>
<reference evidence="1 2" key="1">
    <citation type="submission" date="2014-12" db="EMBL/GenBank/DDBJ databases">
        <title>16Stimator: statistical estimation of ribosomal gene copy numbers from draft genome assemblies.</title>
        <authorList>
            <person name="Perisin M.A."/>
            <person name="Vetter M."/>
            <person name="Gilbert J.A."/>
            <person name="Bergelson J."/>
        </authorList>
    </citation>
    <scope>NUCLEOTIDE SEQUENCE [LARGE SCALE GENOMIC DNA]</scope>
    <source>
        <strain evidence="1 2">MEDvA23</strain>
    </source>
</reference>
<gene>
    <name evidence="1" type="ORF">RT97_13945</name>
</gene>
<dbReference type="Proteomes" id="UP000032067">
    <property type="component" value="Unassembled WGS sequence"/>
</dbReference>
<organism evidence="1 2">
    <name type="scientific">Variovorax paradoxus</name>
    <dbReference type="NCBI Taxonomy" id="34073"/>
    <lineage>
        <taxon>Bacteria</taxon>
        <taxon>Pseudomonadati</taxon>
        <taxon>Pseudomonadota</taxon>
        <taxon>Betaproteobacteria</taxon>
        <taxon>Burkholderiales</taxon>
        <taxon>Comamonadaceae</taxon>
        <taxon>Variovorax</taxon>
    </lineage>
</organism>
<comment type="caution">
    <text evidence="1">The sequence shown here is derived from an EMBL/GenBank/DDBJ whole genome shotgun (WGS) entry which is preliminary data.</text>
</comment>
<name>A0A0D0MII4_VARPD</name>
<sequence>MTTFLLHLGFDIELAELTDLLERIGATESDCVAFRLCWPDGAFWDGCVGGTKDEMRAALAALKVEKPLNMH</sequence>
<evidence type="ECO:0000313" key="2">
    <source>
        <dbReference type="Proteomes" id="UP000032067"/>
    </source>
</evidence>
<evidence type="ECO:0000313" key="1">
    <source>
        <dbReference type="EMBL" id="KIQ32136.1"/>
    </source>
</evidence>
<dbReference type="AlphaFoldDB" id="A0A0D0MII4"/>
<dbReference type="EMBL" id="JXQQ01000028">
    <property type="protein sequence ID" value="KIQ32136.1"/>
    <property type="molecule type" value="Genomic_DNA"/>
</dbReference>
<proteinExistence type="predicted"/>